<dbReference type="InterPro" id="IPR003593">
    <property type="entry name" value="AAA+_ATPase"/>
</dbReference>
<accession>A0ABW9JNA3</accession>
<keyword evidence="4 6" id="KW-0067">ATP-binding</keyword>
<dbReference type="GO" id="GO:0005524">
    <property type="term" value="F:ATP binding"/>
    <property type="evidence" value="ECO:0007669"/>
    <property type="project" value="UniProtKB-KW"/>
</dbReference>
<dbReference type="Pfam" id="PF00005">
    <property type="entry name" value="ABC_tran"/>
    <property type="match status" value="1"/>
</dbReference>
<reference evidence="6 7" key="1">
    <citation type="submission" date="2024-12" db="EMBL/GenBank/DDBJ databases">
        <authorList>
            <person name="Hu S."/>
        </authorList>
    </citation>
    <scope>NUCLEOTIDE SEQUENCE [LARGE SCALE GENOMIC DNA]</scope>
    <source>
        <strain evidence="6 7">P-25</strain>
    </source>
</reference>
<dbReference type="Proteomes" id="UP001517367">
    <property type="component" value="Unassembled WGS sequence"/>
</dbReference>
<dbReference type="Gene3D" id="3.40.50.300">
    <property type="entry name" value="P-loop containing nucleotide triphosphate hydrolases"/>
    <property type="match status" value="1"/>
</dbReference>
<feature type="domain" description="ABC transporter" evidence="5">
    <location>
        <begin position="43"/>
        <end position="268"/>
    </location>
</feature>
<sequence length="407" mass="45490">MSIAIKAENLSKAYQLGEIGTGTISRDLERWYARMRGKEDPFLRIGETNDRTAKGNSDVVWSLKDINFEIEQGDAVGIIGRNGAGKSTLLKVLSRVTSPTTGRITGKGRIASLLEVGTGFHPELTGRENIYLNGAILGMRKKEITRKFDEIVDFAGVERYIDTPVKRYSSGMYVRLAFAVAAHLESEILIVDEVLAVGDAEFQKKCLGKMGEVSKGEGRTVLFVSHNMEAVLSLTDHSILLENGKLIADDKTSNVVNTYKGKNFNKNKTFQNKTFFNKKIYCNSAEIISQDKDYLTLIIAYTVNSECRCLIAIECFSQNEISVFTIKDIDDGIEKYIKPNGKYNCIAKIPIHHLMSGIYSLNISFAEEGVERFHLIKEALTFEIINIPSEQHYNSRSGIIKVTALWD</sequence>
<evidence type="ECO:0000256" key="4">
    <source>
        <dbReference type="ARBA" id="ARBA00022840"/>
    </source>
</evidence>
<proteinExistence type="inferred from homology"/>
<evidence type="ECO:0000256" key="3">
    <source>
        <dbReference type="ARBA" id="ARBA00022741"/>
    </source>
</evidence>
<evidence type="ECO:0000256" key="2">
    <source>
        <dbReference type="ARBA" id="ARBA00022448"/>
    </source>
</evidence>
<keyword evidence="2" id="KW-0813">Transport</keyword>
<dbReference type="SUPFAM" id="SSF52540">
    <property type="entry name" value="P-loop containing nucleoside triphosphate hydrolases"/>
    <property type="match status" value="1"/>
</dbReference>
<dbReference type="PANTHER" id="PTHR46743">
    <property type="entry name" value="TEICHOIC ACIDS EXPORT ATP-BINDING PROTEIN TAGH"/>
    <property type="match status" value="1"/>
</dbReference>
<evidence type="ECO:0000256" key="1">
    <source>
        <dbReference type="ARBA" id="ARBA00005417"/>
    </source>
</evidence>
<dbReference type="InterPro" id="IPR003439">
    <property type="entry name" value="ABC_transporter-like_ATP-bd"/>
</dbReference>
<dbReference type="InterPro" id="IPR015860">
    <property type="entry name" value="ABC_transpr_TagH-like"/>
</dbReference>
<dbReference type="InterPro" id="IPR027417">
    <property type="entry name" value="P-loop_NTPase"/>
</dbReference>
<gene>
    <name evidence="6" type="ORF">E5L68_017320</name>
</gene>
<evidence type="ECO:0000313" key="7">
    <source>
        <dbReference type="Proteomes" id="UP001517367"/>
    </source>
</evidence>
<keyword evidence="3" id="KW-0547">Nucleotide-binding</keyword>
<dbReference type="RefSeq" id="WP_138728844.1">
    <property type="nucleotide sequence ID" value="NZ_SRMP02000045.1"/>
</dbReference>
<dbReference type="SMART" id="SM00382">
    <property type="entry name" value="AAA"/>
    <property type="match status" value="1"/>
</dbReference>
<dbReference type="PROSITE" id="PS50893">
    <property type="entry name" value="ABC_TRANSPORTER_2"/>
    <property type="match status" value="1"/>
</dbReference>
<protein>
    <submittedName>
        <fullName evidence="6">Polysaccharide ABC transporter ATP-binding protein</fullName>
    </submittedName>
</protein>
<dbReference type="InterPro" id="IPR050683">
    <property type="entry name" value="Bact_Polysacc_Export_ATP-bd"/>
</dbReference>
<dbReference type="CDD" id="cd03220">
    <property type="entry name" value="ABC_KpsT_Wzt"/>
    <property type="match status" value="1"/>
</dbReference>
<name>A0ABW9JNA3_9SPHI</name>
<evidence type="ECO:0000259" key="5">
    <source>
        <dbReference type="PROSITE" id="PS50893"/>
    </source>
</evidence>
<dbReference type="EMBL" id="SRMP02000045">
    <property type="protein sequence ID" value="MFN0293156.1"/>
    <property type="molecule type" value="Genomic_DNA"/>
</dbReference>
<organism evidence="6 7">
    <name type="scientific">Pedobacter helvus</name>
    <dbReference type="NCBI Taxonomy" id="2563444"/>
    <lineage>
        <taxon>Bacteria</taxon>
        <taxon>Pseudomonadati</taxon>
        <taxon>Bacteroidota</taxon>
        <taxon>Sphingobacteriia</taxon>
        <taxon>Sphingobacteriales</taxon>
        <taxon>Sphingobacteriaceae</taxon>
        <taxon>Pedobacter</taxon>
    </lineage>
</organism>
<comment type="similarity">
    <text evidence="1">Belongs to the ABC transporter superfamily.</text>
</comment>
<keyword evidence="7" id="KW-1185">Reference proteome</keyword>
<dbReference type="PANTHER" id="PTHR46743:SF2">
    <property type="entry name" value="TEICHOIC ACIDS EXPORT ATP-BINDING PROTEIN TAGH"/>
    <property type="match status" value="1"/>
</dbReference>
<comment type="caution">
    <text evidence="6">The sequence shown here is derived from an EMBL/GenBank/DDBJ whole genome shotgun (WGS) entry which is preliminary data.</text>
</comment>
<evidence type="ECO:0000313" key="6">
    <source>
        <dbReference type="EMBL" id="MFN0293156.1"/>
    </source>
</evidence>